<evidence type="ECO:0000256" key="11">
    <source>
        <dbReference type="ARBA" id="ARBA00022777"/>
    </source>
</evidence>
<keyword evidence="8 16" id="KW-0812">Transmembrane</keyword>
<keyword evidence="11" id="KW-0418">Kinase</keyword>
<dbReference type="InterPro" id="IPR052162">
    <property type="entry name" value="Sensor_kinase/Photoreceptor"/>
</dbReference>
<keyword evidence="14 16" id="KW-0472">Membrane</keyword>
<evidence type="ECO:0000256" key="14">
    <source>
        <dbReference type="ARBA" id="ARBA00023136"/>
    </source>
</evidence>
<evidence type="ECO:0000259" key="19">
    <source>
        <dbReference type="PROSITE" id="PS50113"/>
    </source>
</evidence>
<comment type="catalytic activity">
    <reaction evidence="1">
        <text>ATP + protein L-histidine = ADP + protein N-phospho-L-histidine.</text>
        <dbReference type="EC" id="2.7.13.3"/>
    </reaction>
</comment>
<keyword evidence="4" id="KW-1003">Cell membrane</keyword>
<dbReference type="PANTHER" id="PTHR43304:SF1">
    <property type="entry name" value="PAC DOMAIN-CONTAINING PROTEIN"/>
    <property type="match status" value="1"/>
</dbReference>
<feature type="domain" description="PAS" evidence="18">
    <location>
        <begin position="135"/>
        <end position="207"/>
    </location>
</feature>
<dbReference type="SMART" id="SM00091">
    <property type="entry name" value="PAS"/>
    <property type="match status" value="7"/>
</dbReference>
<keyword evidence="15" id="KW-0175">Coiled coil</keyword>
<evidence type="ECO:0000256" key="2">
    <source>
        <dbReference type="ARBA" id="ARBA00004429"/>
    </source>
</evidence>
<dbReference type="InterPro" id="IPR000700">
    <property type="entry name" value="PAS-assoc_C"/>
</dbReference>
<feature type="domain" description="PAS" evidence="18">
    <location>
        <begin position="937"/>
        <end position="986"/>
    </location>
</feature>
<dbReference type="Gene3D" id="1.10.287.130">
    <property type="match status" value="1"/>
</dbReference>
<feature type="domain" description="PAS" evidence="18">
    <location>
        <begin position="396"/>
        <end position="471"/>
    </location>
</feature>
<evidence type="ECO:0000256" key="1">
    <source>
        <dbReference type="ARBA" id="ARBA00000085"/>
    </source>
</evidence>
<dbReference type="PRINTS" id="PR00344">
    <property type="entry name" value="BCTRLSENSOR"/>
</dbReference>
<dbReference type="GO" id="GO:0000155">
    <property type="term" value="F:phosphorelay sensor kinase activity"/>
    <property type="evidence" value="ECO:0007669"/>
    <property type="project" value="InterPro"/>
</dbReference>
<feature type="transmembrane region" description="Helical" evidence="16">
    <location>
        <begin position="20"/>
        <end position="39"/>
    </location>
</feature>
<dbReference type="FunFam" id="3.30.565.10:FF:000006">
    <property type="entry name" value="Sensor histidine kinase WalK"/>
    <property type="match status" value="1"/>
</dbReference>
<name>A0AA96YA69_9CYAN</name>
<dbReference type="PROSITE" id="PS50113">
    <property type="entry name" value="PAC"/>
    <property type="match status" value="5"/>
</dbReference>
<comment type="subcellular location">
    <subcellularLocation>
        <location evidence="2">Cell inner membrane</location>
        <topology evidence="2">Multi-pass membrane protein</topology>
    </subcellularLocation>
</comment>
<feature type="coiled-coil region" evidence="15">
    <location>
        <begin position="379"/>
        <end position="406"/>
    </location>
</feature>
<evidence type="ECO:0000256" key="16">
    <source>
        <dbReference type="SAM" id="Phobius"/>
    </source>
</evidence>
<gene>
    <name evidence="20" type="ORF">HNI00_12970</name>
</gene>
<evidence type="ECO:0000259" key="17">
    <source>
        <dbReference type="PROSITE" id="PS50109"/>
    </source>
</evidence>
<dbReference type="CDD" id="cd00130">
    <property type="entry name" value="PAS"/>
    <property type="match status" value="5"/>
</dbReference>
<feature type="domain" description="PAC" evidence="19">
    <location>
        <begin position="859"/>
        <end position="911"/>
    </location>
</feature>
<feature type="transmembrane region" description="Helical" evidence="16">
    <location>
        <begin position="51"/>
        <end position="73"/>
    </location>
</feature>
<keyword evidence="9" id="KW-0677">Repeat</keyword>
<dbReference type="Gene3D" id="2.10.70.100">
    <property type="match status" value="2"/>
</dbReference>
<evidence type="ECO:0000256" key="12">
    <source>
        <dbReference type="ARBA" id="ARBA00022989"/>
    </source>
</evidence>
<evidence type="ECO:0000256" key="5">
    <source>
        <dbReference type="ARBA" id="ARBA00022519"/>
    </source>
</evidence>
<dbReference type="InterPro" id="IPR000014">
    <property type="entry name" value="PAS"/>
</dbReference>
<keyword evidence="6" id="KW-0597">Phosphoprotein</keyword>
<dbReference type="Gene3D" id="3.30.450.20">
    <property type="entry name" value="PAS domain"/>
    <property type="match status" value="7"/>
</dbReference>
<dbReference type="EMBL" id="CP053540">
    <property type="protein sequence ID" value="WOB43958.1"/>
    <property type="molecule type" value="Genomic_DNA"/>
</dbReference>
<dbReference type="InterPro" id="IPR036890">
    <property type="entry name" value="HATPase_C_sf"/>
</dbReference>
<dbReference type="SUPFAM" id="SSF47384">
    <property type="entry name" value="Homodimeric domain of signal transducing histidine kinase"/>
    <property type="match status" value="1"/>
</dbReference>
<dbReference type="Gene3D" id="3.30.565.10">
    <property type="entry name" value="Histidine kinase-like ATPase, C-terminal domain"/>
    <property type="match status" value="1"/>
</dbReference>
<keyword evidence="12 16" id="KW-1133">Transmembrane helix</keyword>
<feature type="domain" description="PAS" evidence="18">
    <location>
        <begin position="264"/>
        <end position="310"/>
    </location>
</feature>
<dbReference type="InterPro" id="IPR058544">
    <property type="entry name" value="ETR1_N"/>
</dbReference>
<dbReference type="InterPro" id="IPR013656">
    <property type="entry name" value="PAS_4"/>
</dbReference>
<dbReference type="SMART" id="SM00086">
    <property type="entry name" value="PAC"/>
    <property type="match status" value="6"/>
</dbReference>
<dbReference type="KEGG" id="tog:HNI00_12970"/>
<evidence type="ECO:0000256" key="8">
    <source>
        <dbReference type="ARBA" id="ARBA00022692"/>
    </source>
</evidence>
<dbReference type="InterPro" id="IPR001610">
    <property type="entry name" value="PAC"/>
</dbReference>
<feature type="domain" description="PAC" evidence="19">
    <location>
        <begin position="211"/>
        <end position="263"/>
    </location>
</feature>
<dbReference type="InterPro" id="IPR004358">
    <property type="entry name" value="Sig_transdc_His_kin-like_C"/>
</dbReference>
<evidence type="ECO:0000256" key="7">
    <source>
        <dbReference type="ARBA" id="ARBA00022679"/>
    </source>
</evidence>
<evidence type="ECO:0000256" key="3">
    <source>
        <dbReference type="ARBA" id="ARBA00012438"/>
    </source>
</evidence>
<feature type="domain" description="PAC" evidence="19">
    <location>
        <begin position="729"/>
        <end position="782"/>
    </location>
</feature>
<dbReference type="Pfam" id="PF08447">
    <property type="entry name" value="PAS_3"/>
    <property type="match status" value="5"/>
</dbReference>
<dbReference type="InterPro" id="IPR005467">
    <property type="entry name" value="His_kinase_dom"/>
</dbReference>
<evidence type="ECO:0000256" key="9">
    <source>
        <dbReference type="ARBA" id="ARBA00022737"/>
    </source>
</evidence>
<keyword evidence="5" id="KW-0997">Cell inner membrane</keyword>
<evidence type="ECO:0000313" key="20">
    <source>
        <dbReference type="EMBL" id="WOB43958.1"/>
    </source>
</evidence>
<dbReference type="InterPro" id="IPR003661">
    <property type="entry name" value="HisK_dim/P_dom"/>
</dbReference>
<dbReference type="InterPro" id="IPR003594">
    <property type="entry name" value="HATPase_dom"/>
</dbReference>
<feature type="domain" description="PAS" evidence="18">
    <location>
        <begin position="652"/>
        <end position="724"/>
    </location>
</feature>
<feature type="domain" description="PAC" evidence="19">
    <location>
        <begin position="989"/>
        <end position="1041"/>
    </location>
</feature>
<dbReference type="InterPro" id="IPR036097">
    <property type="entry name" value="HisK_dim/P_sf"/>
</dbReference>
<dbReference type="SMART" id="SM00388">
    <property type="entry name" value="HisKA"/>
    <property type="match status" value="1"/>
</dbReference>
<dbReference type="InterPro" id="IPR013655">
    <property type="entry name" value="PAS_fold_3"/>
</dbReference>
<keyword evidence="10" id="KW-0547">Nucleotide-binding</keyword>
<dbReference type="RefSeq" id="WP_316786770.1">
    <property type="nucleotide sequence ID" value="NZ_CP053540.1"/>
</dbReference>
<dbReference type="NCBIfam" id="TIGR00229">
    <property type="entry name" value="sensory_box"/>
    <property type="match status" value="7"/>
</dbReference>
<dbReference type="Pfam" id="PF00512">
    <property type="entry name" value="HisKA"/>
    <property type="match status" value="1"/>
</dbReference>
<dbReference type="SUPFAM" id="SSF55785">
    <property type="entry name" value="PYP-like sensor domain (PAS domain)"/>
    <property type="match status" value="7"/>
</dbReference>
<accession>A0AA96YA69</accession>
<dbReference type="GO" id="GO:0005886">
    <property type="term" value="C:plasma membrane"/>
    <property type="evidence" value="ECO:0007669"/>
    <property type="project" value="UniProtKB-SubCell"/>
</dbReference>
<dbReference type="GO" id="GO:0000166">
    <property type="term" value="F:nucleotide binding"/>
    <property type="evidence" value="ECO:0007669"/>
    <property type="project" value="UniProtKB-KW"/>
</dbReference>
<proteinExistence type="predicted"/>
<dbReference type="CDD" id="cd00082">
    <property type="entry name" value="HisKA"/>
    <property type="match status" value="1"/>
</dbReference>
<dbReference type="PANTHER" id="PTHR43304">
    <property type="entry name" value="PHYTOCHROME-LIKE PROTEIN CPH1"/>
    <property type="match status" value="1"/>
</dbReference>
<dbReference type="PROSITE" id="PS50109">
    <property type="entry name" value="HIS_KIN"/>
    <property type="match status" value="1"/>
</dbReference>
<dbReference type="InterPro" id="IPR035965">
    <property type="entry name" value="PAS-like_dom_sf"/>
</dbReference>
<sequence>MPHGHCYLWDPRLVWLHGLSNGLTAISYFAIPAALLYFVQQRQDLPYGWLFKLFSAFVGVCGLSHVMEIWTLWHPDYWVSGGIKAFNAILALTTATKLIPLIPEALALPSRTELELAKANLEDLVRDRTQSLKLSEERWQLALQGTNDGIWDWNFQTGEVFFSDRCKEMLGFDADQFMDSPKVWESLIHPDDLPAVTAAFYEHLEGKALFYTLEHRLQCKDGTYKWVLSRGQALRNEAGTVTRMAGSITDITERKHAEAALNESRRQFRNLVENSPDIIERFDLNLRHLYVSPSLTRITGLSTEAFLGKSCREMGLDETMVNTWESAVNRLLATGEKQVIEFSTPTLEGVRAFEMVIAPEWDEPQAGESAAKITSLLCISRDITERKQAEEALAASERQLSTLISNLPGYVYRVQNDPNFTPIFISAGVDAVTGYRQEEYLVERSISCGQEIHPDDAEWVWERVQQAVGDRTPYECEYRIRTKTGDERWVWERGRGIYDETGNLQWLEGFVTDISDRKLAEAELRDQQEILQTTFDHLPVMVGVYSATGDILLINRAIEQTIGWSKEEYATVDVLRHCYPDPAEYDRVIRHIMTADSTWQDFKSRMRDGRLLDTTWAQIRLSDGRSIGIGQDITERKQAEAARLQTEKLQTELKLLETVLDSVLAGYWDYDLRNGTNYWSPGLKRMLGYAEDEIPHTLDNWERQIWPEDLQTAKACLERHVQSRGAEPYYNEVRYRHKNGSIVWVICAGQGIEWSESGELLRMVGCHVDITQLKHIEAQLRISEGHLQAAQRIGNIGSWEFDVQTEQITWSEQVFHIFRRDLALGTPEDFATFQQLVYPSDREFYTQTVQTLMDTHQPYDVEFRICRGDGSIGHVQSKGEAVLDATGRLIKLTGIVLDITERKQAEEQRRLLTDRLTLALKAGEIGTWDWDTVHEAFWDDRMYEIYGLQHLPALGQSATYQDWCDRLYPEDLAPTEAALQAAIRGECEYDVEFRIWRTDGELRWIKANALLQRDAQGNPLRMTGINYDITERKRVEAKLLQKSAQLEASNRELEAFAYSVSHDLRSPLRAIDGFSRALLEDYGHQFNDEGRDYFNQIRHNVQRMGMLIDDLLSLSRVSRLEMRYATVDLSAIAHELLQELRAAEPERQVECIIAPDVTVWADSCLMRVVLSNLLQNAWKFTSHHSTARVEFGTLQQPEQTVYFVRDDGAGFDMAYSAMLFGVFQRLHNMTEFPGTGIGLATVQRIIHRHGGRVWAEAAVEQGATIYFTLPIPVLEARLEARSDL</sequence>
<organism evidence="20">
    <name type="scientific">Thermoleptolyngbya oregonensis NK1-22</name>
    <dbReference type="NCBI Taxonomy" id="2547457"/>
    <lineage>
        <taxon>Bacteria</taxon>
        <taxon>Bacillati</taxon>
        <taxon>Cyanobacteriota</taxon>
        <taxon>Cyanophyceae</taxon>
        <taxon>Oculatellales</taxon>
        <taxon>Oculatellaceae</taxon>
        <taxon>Thermoleptolyngbya</taxon>
    </lineage>
</organism>
<feature type="domain" description="PAS" evidence="18">
    <location>
        <begin position="527"/>
        <end position="568"/>
    </location>
</feature>
<dbReference type="PROSITE" id="PS50112">
    <property type="entry name" value="PAS"/>
    <property type="match status" value="6"/>
</dbReference>
<dbReference type="EC" id="2.7.13.3" evidence="3"/>
<reference evidence="20" key="1">
    <citation type="submission" date="2020-05" db="EMBL/GenBank/DDBJ databases">
        <authorList>
            <person name="Zhu T."/>
            <person name="Keshari N."/>
            <person name="Lu X."/>
        </authorList>
    </citation>
    <scope>NUCLEOTIDE SEQUENCE</scope>
    <source>
        <strain evidence="20">NK1-22</strain>
    </source>
</reference>
<evidence type="ECO:0000256" key="6">
    <source>
        <dbReference type="ARBA" id="ARBA00022553"/>
    </source>
</evidence>
<evidence type="ECO:0000256" key="15">
    <source>
        <dbReference type="SAM" id="Coils"/>
    </source>
</evidence>
<protein>
    <recommendedName>
        <fullName evidence="3">histidine kinase</fullName>
        <ecNumber evidence="3">2.7.13.3</ecNumber>
    </recommendedName>
</protein>
<evidence type="ECO:0000256" key="10">
    <source>
        <dbReference type="ARBA" id="ARBA00022741"/>
    </source>
</evidence>
<feature type="domain" description="PAC" evidence="19">
    <location>
        <begin position="474"/>
        <end position="526"/>
    </location>
</feature>
<evidence type="ECO:0000256" key="13">
    <source>
        <dbReference type="ARBA" id="ARBA00023012"/>
    </source>
</evidence>
<dbReference type="Pfam" id="PF25487">
    <property type="entry name" value="ETR1_N"/>
    <property type="match status" value="1"/>
</dbReference>
<evidence type="ECO:0000256" key="4">
    <source>
        <dbReference type="ARBA" id="ARBA00022475"/>
    </source>
</evidence>
<dbReference type="Pfam" id="PF08448">
    <property type="entry name" value="PAS_4"/>
    <property type="match status" value="1"/>
</dbReference>
<dbReference type="SUPFAM" id="SSF55874">
    <property type="entry name" value="ATPase domain of HSP90 chaperone/DNA topoisomerase II/histidine kinase"/>
    <property type="match status" value="1"/>
</dbReference>
<feature type="domain" description="Histidine kinase" evidence="17">
    <location>
        <begin position="1059"/>
        <end position="1273"/>
    </location>
</feature>
<keyword evidence="7" id="KW-0808">Transferase</keyword>
<dbReference type="Pfam" id="PF02518">
    <property type="entry name" value="HATPase_c"/>
    <property type="match status" value="1"/>
</dbReference>
<dbReference type="FunFam" id="2.10.70.100:FF:000001">
    <property type="entry name" value="Sensory transduction histidine kinase"/>
    <property type="match status" value="2"/>
</dbReference>
<evidence type="ECO:0000259" key="18">
    <source>
        <dbReference type="PROSITE" id="PS50112"/>
    </source>
</evidence>
<dbReference type="SMART" id="SM00387">
    <property type="entry name" value="HATPase_c"/>
    <property type="match status" value="1"/>
</dbReference>
<keyword evidence="13" id="KW-0902">Two-component regulatory system</keyword>
<dbReference type="FunFam" id="1.10.287.130:FF:000070">
    <property type="entry name" value="Histidine kinase sensor protein"/>
    <property type="match status" value="1"/>
</dbReference>